<dbReference type="InterPro" id="IPR016181">
    <property type="entry name" value="Acyl_CoA_acyltransferase"/>
</dbReference>
<comment type="caution">
    <text evidence="1">The sequence shown here is derived from an EMBL/GenBank/DDBJ whole genome shotgun (WGS) entry which is preliminary data.</text>
</comment>
<evidence type="ECO:0000313" key="2">
    <source>
        <dbReference type="Proteomes" id="UP000676917"/>
    </source>
</evidence>
<gene>
    <name evidence="1" type="ORF">J43TS3_15880</name>
</gene>
<reference evidence="1" key="1">
    <citation type="submission" date="2021-03" db="EMBL/GenBank/DDBJ databases">
        <title>Antimicrobial resistance genes in bacteria isolated from Japanese honey, and their potential for conferring macrolide and lincosamide resistance in the American foulbrood pathogen Paenibacillus larvae.</title>
        <authorList>
            <person name="Okamoto M."/>
            <person name="Kumagai M."/>
            <person name="Kanamori H."/>
            <person name="Takamatsu D."/>
        </authorList>
    </citation>
    <scope>NUCLEOTIDE SEQUENCE</scope>
    <source>
        <strain evidence="1">J43TS3</strain>
    </source>
</reference>
<dbReference type="PANTHER" id="PTHR36174:SF1">
    <property type="entry name" value="LIPID II:GLYCINE GLYCYLTRANSFERASE"/>
    <property type="match status" value="1"/>
</dbReference>
<dbReference type="PANTHER" id="PTHR36174">
    <property type="entry name" value="LIPID II:GLYCINE GLYCYLTRANSFERASE"/>
    <property type="match status" value="1"/>
</dbReference>
<name>A0A919X9Q7_9BACI</name>
<dbReference type="InterPro" id="IPR050644">
    <property type="entry name" value="PG_Glycine_Bridge_Synth"/>
</dbReference>
<dbReference type="Proteomes" id="UP000676917">
    <property type="component" value="Unassembled WGS sequence"/>
</dbReference>
<dbReference type="Gene3D" id="3.40.630.30">
    <property type="match status" value="1"/>
</dbReference>
<proteinExistence type="predicted"/>
<evidence type="ECO:0008006" key="3">
    <source>
        <dbReference type="Google" id="ProtNLM"/>
    </source>
</evidence>
<organism evidence="1 2">
    <name type="scientific">Ornithinibacillus bavariensis</name>
    <dbReference type="NCBI Taxonomy" id="545502"/>
    <lineage>
        <taxon>Bacteria</taxon>
        <taxon>Bacillati</taxon>
        <taxon>Bacillota</taxon>
        <taxon>Bacilli</taxon>
        <taxon>Bacillales</taxon>
        <taxon>Bacillaceae</taxon>
        <taxon>Ornithinibacillus</taxon>
    </lineage>
</organism>
<accession>A0A919X9Q7</accession>
<dbReference type="SUPFAM" id="SSF55729">
    <property type="entry name" value="Acyl-CoA N-acyltransferases (Nat)"/>
    <property type="match status" value="1"/>
</dbReference>
<dbReference type="AlphaFoldDB" id="A0A919X9Q7"/>
<dbReference type="EMBL" id="BORP01000002">
    <property type="protein sequence ID" value="GIO26977.1"/>
    <property type="molecule type" value="Genomic_DNA"/>
</dbReference>
<protein>
    <recommendedName>
        <fullName evidence="3">BioF2-like acetyltransferase domain-containing protein</fullName>
    </recommendedName>
</protein>
<evidence type="ECO:0000313" key="1">
    <source>
        <dbReference type="EMBL" id="GIO26977.1"/>
    </source>
</evidence>
<keyword evidence="2" id="KW-1185">Reference proteome</keyword>
<sequence>MVEVHYKRGFIHMMDLYGSTNIEHKREVDIIIAQEVLFPNRESVKHVSPKGFLHSFGKTLVINLNRTEDEIFSDIHKNTRYKINRAEKRDSINYHELTAPTDEQIWEFKQFFDQFAAQKKLPKANYGRLKSLRDKEALIISYATDEDATVLCYHAYVKVTGYCSLLYSASARFHNGEIRNKIGRANRYLHWQDMRSFKRMGLIWFDFGGLFVHASTDGENHINRFKKEFGGEEVDVDKRIYPQSMIGRLVVFVFWLKMRKRSEFLRARRLENNRTYVTKKT</sequence>
<dbReference type="RefSeq" id="WP_212920464.1">
    <property type="nucleotide sequence ID" value="NZ_BORP01000002.1"/>
</dbReference>